<gene>
    <name evidence="2" type="ORF">COLO4_10878</name>
</gene>
<keyword evidence="3" id="KW-1185">Reference proteome</keyword>
<dbReference type="Proteomes" id="UP000187203">
    <property type="component" value="Unassembled WGS sequence"/>
</dbReference>
<evidence type="ECO:0000313" key="3">
    <source>
        <dbReference type="Proteomes" id="UP000187203"/>
    </source>
</evidence>
<evidence type="ECO:0000259" key="1">
    <source>
        <dbReference type="Pfam" id="PF20167"/>
    </source>
</evidence>
<proteinExistence type="predicted"/>
<dbReference type="InterPro" id="IPR046796">
    <property type="entry name" value="Transposase_32_dom"/>
</dbReference>
<name>A0A1R3K6N9_9ROSI</name>
<reference evidence="3" key="1">
    <citation type="submission" date="2013-09" db="EMBL/GenBank/DDBJ databases">
        <title>Corchorus olitorius genome sequencing.</title>
        <authorList>
            <person name="Alam M."/>
            <person name="Haque M.S."/>
            <person name="Islam M.S."/>
            <person name="Emdad E.M."/>
            <person name="Islam M.M."/>
            <person name="Ahmed B."/>
            <person name="Halim A."/>
            <person name="Hossen Q.M.M."/>
            <person name="Hossain M.Z."/>
            <person name="Ahmed R."/>
            <person name="Khan M.M."/>
            <person name="Islam R."/>
            <person name="Rashid M.M."/>
            <person name="Khan S.A."/>
            <person name="Rahman M.S."/>
            <person name="Alam M."/>
            <person name="Yahiya A.S."/>
            <person name="Khan M.S."/>
            <person name="Azam M.S."/>
            <person name="Haque T."/>
            <person name="Lashkar M.Z.H."/>
            <person name="Akhand A.I."/>
            <person name="Morshed G."/>
            <person name="Roy S."/>
            <person name="Uddin K.S."/>
            <person name="Rabeya T."/>
            <person name="Hossain A.S."/>
            <person name="Chowdhury A."/>
            <person name="Snigdha A.R."/>
            <person name="Mortoza M.S."/>
            <person name="Matin S.A."/>
            <person name="Hoque S.M.E."/>
            <person name="Islam M.K."/>
            <person name="Roy D.K."/>
            <person name="Haider R."/>
            <person name="Moosa M.M."/>
            <person name="Elias S.M."/>
            <person name="Hasan A.M."/>
            <person name="Jahan S."/>
            <person name="Shafiuddin M."/>
            <person name="Mahmood N."/>
            <person name="Shommy N.S."/>
        </authorList>
    </citation>
    <scope>NUCLEOTIDE SEQUENCE [LARGE SCALE GENOMIC DNA]</scope>
    <source>
        <strain evidence="3">cv. O-4</strain>
    </source>
</reference>
<sequence>MIPANHFRNIAHKLRYDDVNKLTLKPGKTFNWEVLSQNPIYAGLHEKFVNMNWMWIVHVNAKQMSESAVKEFYTGIQIDKPGNDLHVHFCGKEVIITALTLGQALNIEWIKGDVEPPKDFNVNEAWKKLNDNDEVFPTLRSEKRVIKEDVKLTLLFIRNNIWFDQSEEDYISEKEVWLLSCIWNGIRVNLSQIIINEIKRVADIEAYKPNLICGFGHIITTLGVQLRTKFHEHKDLQDSSYTLSLPSPQQPNNSNLEIMKMLLGIKDDIREITRSQNKLVKESQPWREEAANIMTILLR</sequence>
<dbReference type="AlphaFoldDB" id="A0A1R3K6N9"/>
<evidence type="ECO:0000313" key="2">
    <source>
        <dbReference type="EMBL" id="OMP02716.1"/>
    </source>
</evidence>
<feature type="domain" description="Putative plant transposon protein" evidence="1">
    <location>
        <begin position="50"/>
        <end position="221"/>
    </location>
</feature>
<dbReference type="Pfam" id="PF20167">
    <property type="entry name" value="Transposase_32"/>
    <property type="match status" value="1"/>
</dbReference>
<comment type="caution">
    <text evidence="2">The sequence shown here is derived from an EMBL/GenBank/DDBJ whole genome shotgun (WGS) entry which is preliminary data.</text>
</comment>
<dbReference type="EMBL" id="AWUE01014593">
    <property type="protein sequence ID" value="OMP02716.1"/>
    <property type="molecule type" value="Genomic_DNA"/>
</dbReference>
<protein>
    <recommendedName>
        <fullName evidence="1">Putative plant transposon protein domain-containing protein</fullName>
    </recommendedName>
</protein>
<accession>A0A1R3K6N9</accession>
<organism evidence="2 3">
    <name type="scientific">Corchorus olitorius</name>
    <dbReference type="NCBI Taxonomy" id="93759"/>
    <lineage>
        <taxon>Eukaryota</taxon>
        <taxon>Viridiplantae</taxon>
        <taxon>Streptophyta</taxon>
        <taxon>Embryophyta</taxon>
        <taxon>Tracheophyta</taxon>
        <taxon>Spermatophyta</taxon>
        <taxon>Magnoliopsida</taxon>
        <taxon>eudicotyledons</taxon>
        <taxon>Gunneridae</taxon>
        <taxon>Pentapetalae</taxon>
        <taxon>rosids</taxon>
        <taxon>malvids</taxon>
        <taxon>Malvales</taxon>
        <taxon>Malvaceae</taxon>
        <taxon>Grewioideae</taxon>
        <taxon>Apeibeae</taxon>
        <taxon>Corchorus</taxon>
    </lineage>
</organism>